<gene>
    <name evidence="4" type="ORF">cand_002820</name>
</gene>
<keyword evidence="5" id="KW-1185">Reference proteome</keyword>
<dbReference type="GeneID" id="92364467"/>
<evidence type="ECO:0000259" key="3">
    <source>
        <dbReference type="PROSITE" id="PS50222"/>
    </source>
</evidence>
<evidence type="ECO:0000256" key="2">
    <source>
        <dbReference type="SAM" id="SignalP"/>
    </source>
</evidence>
<dbReference type="OrthoDB" id="10263155at2759"/>
<keyword evidence="1" id="KW-0106">Calcium</keyword>
<protein>
    <submittedName>
        <fullName evidence="4">EF hand family protein</fullName>
    </submittedName>
</protein>
<proteinExistence type="predicted"/>
<dbReference type="SMART" id="SM00054">
    <property type="entry name" value="EFh"/>
    <property type="match status" value="2"/>
</dbReference>
<dbReference type="Gene3D" id="1.10.238.10">
    <property type="entry name" value="EF-hand"/>
    <property type="match status" value="1"/>
</dbReference>
<dbReference type="EMBL" id="LRBS01000072">
    <property type="protein sequence ID" value="OII75951.1"/>
    <property type="molecule type" value="Genomic_DNA"/>
</dbReference>
<keyword evidence="2" id="KW-0732">Signal</keyword>
<dbReference type="CDD" id="cd00051">
    <property type="entry name" value="EFh"/>
    <property type="match status" value="1"/>
</dbReference>
<sequence>MVISKRTLFFFLITCIFSLFICIQSVDVENIKSEFKEFDLNGDNLIDAQEIRTMRTSVTLQELQGFFWEVDVDSSGTVTFQEYMDFAVNNLSYSSQ</sequence>
<comment type="caution">
    <text evidence="4">The sequence shown here is derived from an EMBL/GenBank/DDBJ whole genome shotgun (WGS) entry which is preliminary data.</text>
</comment>
<dbReference type="AlphaFoldDB" id="A0A1J4MPG9"/>
<evidence type="ECO:0000313" key="4">
    <source>
        <dbReference type="EMBL" id="OII75951.1"/>
    </source>
</evidence>
<dbReference type="VEuPathDB" id="CryptoDB:cand_002820"/>
<reference evidence="4 5" key="1">
    <citation type="submission" date="2016-10" db="EMBL/GenBank/DDBJ databases">
        <title>Reductive evolution of mitochondrial metabolism and differential evolution of invasion-related proteins in Cryptosporidium.</title>
        <authorList>
            <person name="Liu S."/>
            <person name="Roellig D.M."/>
            <person name="Guo Y."/>
            <person name="Li N."/>
            <person name="Frace M.A."/>
            <person name="Tang K."/>
            <person name="Zhang L."/>
            <person name="Feng Y."/>
            <person name="Xiao L."/>
        </authorList>
    </citation>
    <scope>NUCLEOTIDE SEQUENCE [LARGE SCALE GENOMIC DNA]</scope>
    <source>
        <strain evidence="4">30847</strain>
    </source>
</reference>
<dbReference type="RefSeq" id="XP_067067797.1">
    <property type="nucleotide sequence ID" value="XM_067210530.1"/>
</dbReference>
<dbReference type="InterPro" id="IPR011992">
    <property type="entry name" value="EF-hand-dom_pair"/>
</dbReference>
<feature type="chain" id="PRO_5012656098" evidence="2">
    <location>
        <begin position="26"/>
        <end position="96"/>
    </location>
</feature>
<dbReference type="InterPro" id="IPR018247">
    <property type="entry name" value="EF_Hand_1_Ca_BS"/>
</dbReference>
<dbReference type="Proteomes" id="UP000186804">
    <property type="component" value="Unassembled WGS sequence"/>
</dbReference>
<dbReference type="SUPFAM" id="SSF47473">
    <property type="entry name" value="EF-hand"/>
    <property type="match status" value="1"/>
</dbReference>
<dbReference type="Pfam" id="PF13499">
    <property type="entry name" value="EF-hand_7"/>
    <property type="match status" value="1"/>
</dbReference>
<dbReference type="PROSITE" id="PS50222">
    <property type="entry name" value="EF_HAND_2"/>
    <property type="match status" value="1"/>
</dbReference>
<name>A0A1J4MPG9_9CRYT</name>
<evidence type="ECO:0000256" key="1">
    <source>
        <dbReference type="ARBA" id="ARBA00022837"/>
    </source>
</evidence>
<dbReference type="PROSITE" id="PS00018">
    <property type="entry name" value="EF_HAND_1"/>
    <property type="match status" value="2"/>
</dbReference>
<feature type="signal peptide" evidence="2">
    <location>
        <begin position="1"/>
        <end position="25"/>
    </location>
</feature>
<dbReference type="GO" id="GO:0005509">
    <property type="term" value="F:calcium ion binding"/>
    <property type="evidence" value="ECO:0007669"/>
    <property type="project" value="InterPro"/>
</dbReference>
<organism evidence="4 5">
    <name type="scientific">Cryptosporidium andersoni</name>
    <dbReference type="NCBI Taxonomy" id="117008"/>
    <lineage>
        <taxon>Eukaryota</taxon>
        <taxon>Sar</taxon>
        <taxon>Alveolata</taxon>
        <taxon>Apicomplexa</taxon>
        <taxon>Conoidasida</taxon>
        <taxon>Coccidia</taxon>
        <taxon>Eucoccidiorida</taxon>
        <taxon>Eimeriorina</taxon>
        <taxon>Cryptosporidiidae</taxon>
        <taxon>Cryptosporidium</taxon>
    </lineage>
</organism>
<dbReference type="InterPro" id="IPR002048">
    <property type="entry name" value="EF_hand_dom"/>
</dbReference>
<feature type="domain" description="EF-hand" evidence="3">
    <location>
        <begin position="26"/>
        <end position="61"/>
    </location>
</feature>
<evidence type="ECO:0000313" key="5">
    <source>
        <dbReference type="Proteomes" id="UP000186804"/>
    </source>
</evidence>
<accession>A0A1J4MPG9</accession>